<evidence type="ECO:0000256" key="3">
    <source>
        <dbReference type="ARBA" id="ARBA00023004"/>
    </source>
</evidence>
<dbReference type="AlphaFoldDB" id="A0A9W9KM67"/>
<dbReference type="GeneID" id="81352664"/>
<evidence type="ECO:0000256" key="1">
    <source>
        <dbReference type="ARBA" id="ARBA00022617"/>
    </source>
</evidence>
<dbReference type="Pfam" id="PF01126">
    <property type="entry name" value="Heme_oxygenase"/>
    <property type="match status" value="1"/>
</dbReference>
<dbReference type="InterPro" id="IPR002051">
    <property type="entry name" value="Haem_Oase"/>
</dbReference>
<dbReference type="InterPro" id="IPR016053">
    <property type="entry name" value="Haem_Oase-like"/>
</dbReference>
<organism evidence="4 5">
    <name type="scientific">Penicillium argentinense</name>
    <dbReference type="NCBI Taxonomy" id="1131581"/>
    <lineage>
        <taxon>Eukaryota</taxon>
        <taxon>Fungi</taxon>
        <taxon>Dikarya</taxon>
        <taxon>Ascomycota</taxon>
        <taxon>Pezizomycotina</taxon>
        <taxon>Eurotiomycetes</taxon>
        <taxon>Eurotiomycetidae</taxon>
        <taxon>Eurotiales</taxon>
        <taxon>Aspergillaceae</taxon>
        <taxon>Penicillium</taxon>
    </lineage>
</organism>
<evidence type="ECO:0000313" key="4">
    <source>
        <dbReference type="EMBL" id="KAJ5110656.1"/>
    </source>
</evidence>
<evidence type="ECO:0008006" key="6">
    <source>
        <dbReference type="Google" id="ProtNLM"/>
    </source>
</evidence>
<evidence type="ECO:0000256" key="2">
    <source>
        <dbReference type="ARBA" id="ARBA00022723"/>
    </source>
</evidence>
<dbReference type="CDD" id="cd19165">
    <property type="entry name" value="HemeO"/>
    <property type="match status" value="1"/>
</dbReference>
<dbReference type="Gene3D" id="1.20.910.10">
    <property type="entry name" value="Heme oxygenase-like"/>
    <property type="match status" value="1"/>
</dbReference>
<name>A0A9W9KM67_9EURO</name>
<keyword evidence="5" id="KW-1185">Reference proteome</keyword>
<dbReference type="InterPro" id="IPR016084">
    <property type="entry name" value="Haem_Oase-like_multi-hlx"/>
</dbReference>
<dbReference type="GO" id="GO:0004392">
    <property type="term" value="F:heme oxygenase (decyclizing) activity"/>
    <property type="evidence" value="ECO:0007669"/>
    <property type="project" value="InterPro"/>
</dbReference>
<dbReference type="SUPFAM" id="SSF48613">
    <property type="entry name" value="Heme oxygenase-like"/>
    <property type="match status" value="1"/>
</dbReference>
<dbReference type="Proteomes" id="UP001149074">
    <property type="component" value="Unassembled WGS sequence"/>
</dbReference>
<keyword evidence="3" id="KW-0408">Iron</keyword>
<accession>A0A9W9KM67</accession>
<protein>
    <recommendedName>
        <fullName evidence="6">Heme oxygenase-like protein</fullName>
    </recommendedName>
</protein>
<dbReference type="PANTHER" id="PTHR10720:SF0">
    <property type="entry name" value="HEME OXYGENASE"/>
    <property type="match status" value="1"/>
</dbReference>
<sequence>MTADNLLVQLRKAIKEPHAAIHRLNLSRIALCLPPQVHEPYLYKLGISRYAELYYGLEEAWVSCMDDPADWICDWSDEIALDEVFAVADDKHRVQRLLRLLYIPELPRTRVLDADLCLLRSLSPCDQVSVSENVWGEIRKDIFQRIMQKPHLLVAYTWILYSAILFGGREIRSQLLKAGPEFWGLSVTDFASSRTPAPLSFWNIDDDIAVRARFRHRIARADRLLTNQERQDVLDESAEIFRIFELLTRALDEDTNYTDE</sequence>
<dbReference type="RefSeq" id="XP_056478726.1">
    <property type="nucleotide sequence ID" value="XM_056613685.1"/>
</dbReference>
<reference evidence="4" key="1">
    <citation type="submission" date="2022-11" db="EMBL/GenBank/DDBJ databases">
        <authorList>
            <person name="Petersen C."/>
        </authorList>
    </citation>
    <scope>NUCLEOTIDE SEQUENCE</scope>
    <source>
        <strain evidence="4">IBT 30761</strain>
    </source>
</reference>
<dbReference type="EMBL" id="JAPQKI010000002">
    <property type="protein sequence ID" value="KAJ5110656.1"/>
    <property type="molecule type" value="Genomic_DNA"/>
</dbReference>
<proteinExistence type="predicted"/>
<dbReference type="PANTHER" id="PTHR10720">
    <property type="entry name" value="HEME OXYGENASE"/>
    <property type="match status" value="1"/>
</dbReference>
<dbReference type="GO" id="GO:0006788">
    <property type="term" value="P:heme oxidation"/>
    <property type="evidence" value="ECO:0007669"/>
    <property type="project" value="InterPro"/>
</dbReference>
<reference evidence="4" key="2">
    <citation type="journal article" date="2023" name="IMA Fungus">
        <title>Comparative genomic study of the Penicillium genus elucidates a diverse pangenome and 15 lateral gene transfer events.</title>
        <authorList>
            <person name="Petersen C."/>
            <person name="Sorensen T."/>
            <person name="Nielsen M.R."/>
            <person name="Sondergaard T.E."/>
            <person name="Sorensen J.L."/>
            <person name="Fitzpatrick D.A."/>
            <person name="Frisvad J.C."/>
            <person name="Nielsen K.L."/>
        </authorList>
    </citation>
    <scope>NUCLEOTIDE SEQUENCE</scope>
    <source>
        <strain evidence="4">IBT 30761</strain>
    </source>
</reference>
<evidence type="ECO:0000313" key="5">
    <source>
        <dbReference type="Proteomes" id="UP001149074"/>
    </source>
</evidence>
<gene>
    <name evidence="4" type="ORF">N7532_001191</name>
</gene>
<keyword evidence="1" id="KW-0349">Heme</keyword>
<dbReference type="GO" id="GO:0046872">
    <property type="term" value="F:metal ion binding"/>
    <property type="evidence" value="ECO:0007669"/>
    <property type="project" value="UniProtKB-KW"/>
</dbReference>
<keyword evidence="2" id="KW-0479">Metal-binding</keyword>
<dbReference type="OrthoDB" id="652091at2759"/>
<comment type="caution">
    <text evidence="4">The sequence shown here is derived from an EMBL/GenBank/DDBJ whole genome shotgun (WGS) entry which is preliminary data.</text>
</comment>